<keyword evidence="2" id="KW-1185">Reference proteome</keyword>
<sequence>MQLINRRIARTTMASLLVRQPSLSGSTPNLSSKVCAEEAGHVQRAKHFVHNDVIPSASHFDSTGEFPWPWVRRAHALGLMNTGMPAENGGIGLPLKAKIGIFESIAYGDIGLGTTLMVSELSQQPLLYAGTSEQKQKYLGPMLEQPLLAVILKYYFIYFLISGD</sequence>
<evidence type="ECO:0000259" key="1">
    <source>
        <dbReference type="Pfam" id="PF02771"/>
    </source>
</evidence>
<organism evidence="2 3">
    <name type="scientific">Globodera pallida</name>
    <name type="common">Potato cyst nematode worm</name>
    <name type="synonym">Heterodera pallida</name>
    <dbReference type="NCBI Taxonomy" id="36090"/>
    <lineage>
        <taxon>Eukaryota</taxon>
        <taxon>Metazoa</taxon>
        <taxon>Ecdysozoa</taxon>
        <taxon>Nematoda</taxon>
        <taxon>Chromadorea</taxon>
        <taxon>Rhabditida</taxon>
        <taxon>Tylenchina</taxon>
        <taxon>Tylenchomorpha</taxon>
        <taxon>Tylenchoidea</taxon>
        <taxon>Heteroderidae</taxon>
        <taxon>Heteroderinae</taxon>
        <taxon>Globodera</taxon>
    </lineage>
</organism>
<dbReference type="InterPro" id="IPR013786">
    <property type="entry name" value="AcylCoA_DH/ox_N"/>
</dbReference>
<dbReference type="SUPFAM" id="SSF56645">
    <property type="entry name" value="Acyl-CoA dehydrogenase NM domain-like"/>
    <property type="match status" value="1"/>
</dbReference>
<dbReference type="Pfam" id="PF02771">
    <property type="entry name" value="Acyl-CoA_dh_N"/>
    <property type="match status" value="1"/>
</dbReference>
<reference evidence="3" key="3">
    <citation type="submission" date="2016-06" db="UniProtKB">
        <authorList>
            <consortium name="WormBaseParasite"/>
        </authorList>
    </citation>
    <scope>IDENTIFICATION</scope>
</reference>
<dbReference type="AlphaFoldDB" id="A0A183BRJ9"/>
<evidence type="ECO:0000313" key="2">
    <source>
        <dbReference type="Proteomes" id="UP000050741"/>
    </source>
</evidence>
<proteinExistence type="predicted"/>
<accession>A0A183BRJ9</accession>
<dbReference type="GO" id="GO:0003995">
    <property type="term" value="F:acyl-CoA dehydrogenase activity"/>
    <property type="evidence" value="ECO:0007669"/>
    <property type="project" value="TreeGrafter"/>
</dbReference>
<dbReference type="Gene3D" id="1.10.540.10">
    <property type="entry name" value="Acyl-CoA dehydrogenase/oxidase, N-terminal domain"/>
    <property type="match status" value="1"/>
</dbReference>
<dbReference type="InterPro" id="IPR037069">
    <property type="entry name" value="AcylCoA_DH/ox_N_sf"/>
</dbReference>
<dbReference type="PANTHER" id="PTHR43884:SF12">
    <property type="entry name" value="ISOVALERYL-COA DEHYDROGENASE, MITOCHONDRIAL-RELATED"/>
    <property type="match status" value="1"/>
</dbReference>
<reference evidence="2" key="1">
    <citation type="submission" date="2013-12" db="EMBL/GenBank/DDBJ databases">
        <authorList>
            <person name="Aslett M."/>
        </authorList>
    </citation>
    <scope>NUCLEOTIDE SEQUENCE [LARGE SCALE GENOMIC DNA]</scope>
    <source>
        <strain evidence="2">Lindley</strain>
    </source>
</reference>
<dbReference type="WBParaSite" id="GPLIN_000323500">
    <property type="protein sequence ID" value="GPLIN_000323500"/>
    <property type="gene ID" value="GPLIN_000323500"/>
</dbReference>
<protein>
    <submittedName>
        <fullName evidence="3">Acyl-CoA_dh_N domain-containing protein</fullName>
    </submittedName>
</protein>
<dbReference type="InterPro" id="IPR009100">
    <property type="entry name" value="AcylCoA_DH/oxidase_NM_dom_sf"/>
</dbReference>
<evidence type="ECO:0000313" key="3">
    <source>
        <dbReference type="WBParaSite" id="GPLIN_000323500"/>
    </source>
</evidence>
<dbReference type="PANTHER" id="PTHR43884">
    <property type="entry name" value="ACYL-COA DEHYDROGENASE"/>
    <property type="match status" value="1"/>
</dbReference>
<reference evidence="2" key="2">
    <citation type="submission" date="2014-05" db="EMBL/GenBank/DDBJ databases">
        <title>The genome and life-stage specific transcriptomes of Globodera pallida elucidate key aspects of plant parasitism by a cyst nematode.</title>
        <authorList>
            <person name="Cotton J.A."/>
            <person name="Lilley C.J."/>
            <person name="Jones L.M."/>
            <person name="Kikuchi T."/>
            <person name="Reid A.J."/>
            <person name="Thorpe P."/>
            <person name="Tsai I.J."/>
            <person name="Beasley H."/>
            <person name="Blok V."/>
            <person name="Cock P.J.A."/>
            <person name="Van den Akker S.E."/>
            <person name="Holroyd N."/>
            <person name="Hunt M."/>
            <person name="Mantelin S."/>
            <person name="Naghra H."/>
            <person name="Pain A."/>
            <person name="Palomares-Rius J.E."/>
            <person name="Zarowiecki M."/>
            <person name="Berriman M."/>
            <person name="Jones J.T."/>
            <person name="Urwin P.E."/>
        </authorList>
    </citation>
    <scope>NUCLEOTIDE SEQUENCE [LARGE SCALE GENOMIC DNA]</scope>
    <source>
        <strain evidence="2">Lindley</strain>
    </source>
</reference>
<dbReference type="Proteomes" id="UP000050741">
    <property type="component" value="Unassembled WGS sequence"/>
</dbReference>
<name>A0A183BRJ9_GLOPA</name>
<feature type="domain" description="Acyl-CoA dehydrogenase/oxidase N-terminal" evidence="1">
    <location>
        <begin position="42"/>
        <end position="144"/>
    </location>
</feature>
<dbReference type="GO" id="GO:0050660">
    <property type="term" value="F:flavin adenine dinucleotide binding"/>
    <property type="evidence" value="ECO:0007669"/>
    <property type="project" value="InterPro"/>
</dbReference>